<evidence type="ECO:0000259" key="4">
    <source>
        <dbReference type="Pfam" id="PF07696"/>
    </source>
</evidence>
<gene>
    <name evidence="5" type="ORF">ADIARSV_2452</name>
</gene>
<feature type="transmembrane region" description="Helical" evidence="2">
    <location>
        <begin position="323"/>
        <end position="344"/>
    </location>
</feature>
<dbReference type="Pfam" id="PF07696">
    <property type="entry name" value="7TMR-DISMED2"/>
    <property type="match status" value="1"/>
</dbReference>
<evidence type="ECO:0000313" key="6">
    <source>
        <dbReference type="Proteomes" id="UP000014174"/>
    </source>
</evidence>
<dbReference type="Gene3D" id="2.60.40.2380">
    <property type="match status" value="1"/>
</dbReference>
<dbReference type="EMBL" id="AQPN01000086">
    <property type="protein sequence ID" value="EOR94370.1"/>
    <property type="molecule type" value="Genomic_DNA"/>
</dbReference>
<dbReference type="STRING" id="1150600.ADIARSV_2452"/>
<dbReference type="InterPro" id="IPR011622">
    <property type="entry name" value="7TMR_DISM_rcpt_extracell_dom2"/>
</dbReference>
<feature type="domain" description="7TM-DISM receptor extracellular" evidence="3">
    <location>
        <begin position="202"/>
        <end position="404"/>
    </location>
</feature>
<feature type="transmembrane region" description="Helical" evidence="2">
    <location>
        <begin position="385"/>
        <end position="403"/>
    </location>
</feature>
<feature type="transmembrane region" description="Helical" evidence="2">
    <location>
        <begin position="232"/>
        <end position="257"/>
    </location>
</feature>
<accession>R9GS33</accession>
<comment type="caution">
    <text evidence="5">The sequence shown here is derived from an EMBL/GenBank/DDBJ whole genome shotgun (WGS) entry which is preliminary data.</text>
</comment>
<dbReference type="AlphaFoldDB" id="R9GS33"/>
<feature type="transmembrane region" description="Helical" evidence="2">
    <location>
        <begin position="269"/>
        <end position="290"/>
    </location>
</feature>
<dbReference type="OrthoDB" id="9783459at2"/>
<name>R9GS33_9SPHI</name>
<feature type="transmembrane region" description="Helical" evidence="2">
    <location>
        <begin position="297"/>
        <end position="317"/>
    </location>
</feature>
<feature type="transmembrane region" description="Helical" evidence="2">
    <location>
        <begin position="356"/>
        <end position="379"/>
    </location>
</feature>
<evidence type="ECO:0000256" key="2">
    <source>
        <dbReference type="SAM" id="Phobius"/>
    </source>
</evidence>
<reference evidence="5 6" key="1">
    <citation type="journal article" date="2013" name="Genome Announc.">
        <title>Draft Genome Sequence of Arcticibacter svalbardensis Strain MN12-7T, a Member of the Family Sphingobacteriaceae Isolated from an Arctic Soil Sample.</title>
        <authorList>
            <person name="Shivaji S."/>
            <person name="Ara S."/>
            <person name="Prasad S."/>
            <person name="Manasa B.P."/>
            <person name="Begum Z."/>
            <person name="Singh A."/>
            <person name="Kumar Pinnaka A."/>
        </authorList>
    </citation>
    <scope>NUCLEOTIDE SEQUENCE [LARGE SCALE GENOMIC DNA]</scope>
    <source>
        <strain evidence="5 6">MN12-7</strain>
    </source>
</reference>
<dbReference type="RefSeq" id="WP_016195683.1">
    <property type="nucleotide sequence ID" value="NZ_AQPN01000086.1"/>
</dbReference>
<dbReference type="Pfam" id="PF07695">
    <property type="entry name" value="7TMR-DISM_7TM"/>
    <property type="match status" value="1"/>
</dbReference>
<feature type="transmembrane region" description="Helical" evidence="2">
    <location>
        <begin position="203"/>
        <end position="225"/>
    </location>
</feature>
<keyword evidence="2" id="KW-0812">Transmembrane</keyword>
<dbReference type="eggNOG" id="COG4191">
    <property type="taxonomic scope" value="Bacteria"/>
</dbReference>
<evidence type="ECO:0000256" key="1">
    <source>
        <dbReference type="SAM" id="Coils"/>
    </source>
</evidence>
<keyword evidence="1" id="KW-0175">Coiled coil</keyword>
<proteinExistence type="predicted"/>
<protein>
    <submittedName>
        <fullName evidence="5">Chromosome segregation ATPase</fullName>
    </submittedName>
</protein>
<keyword evidence="6" id="KW-1185">Reference proteome</keyword>
<sequence length="652" mass="76505">MNFNLLLISLKGLYINILRTNHVVLCLFLLLFSSGLHAQKIVEIDDTVPQHIFSYSEIESLEDPKGLLSIQDILKPEISKQFRPNKIYTPKIFNLNSYHWFRIRINQKKESKENWILEFFDQTIDDITLFAPIGNQAYKAYKFGDQYAFNKREFQHKNFTFNIDRQAHGDGVYYIRVYSSQSASIIVVLRTIKKFVEYAVDEYLFFGIFYGMIIVFSLYNLLMFIAIRQKQYLYYVLYNISIGFYEMCIDGISFQYLWPDNPFWNQYSYGIALFLSSIFGLLFTINFLYIRSRAPQLYKVFIGVMILRVVFFAACLIDTNLFTYKLIEIIPLIVALSSGIYIYIKGHKPARFFVIGYSFLFIGFIIKILILINVSWLPYGPVTHYSLSFCFVMEMVLVSFAIGDSVRHLRKKKDKAQKRMIHQLRINETLKDTLNEELALLVEERTSEVVEKASIIGQQNEKLTAVNDLLKQQAEEISRMNVLLKKDNQELHVNIEKVTHARVMSQDVDFTEFSTIYPDRETCFKFLSKLKWETGYCCRKCANTNYLAGQLPYSRRCTKCRYEESVICYTIFQNSRIPINKAFYMLFLVYSTKGKISSHKLSELLDIRQSTCWAYASKMKMILDERKKELKNAGEKGWSKMVLECTPILKQL</sequence>
<dbReference type="InterPro" id="IPR011623">
    <property type="entry name" value="7TMR_DISM_rcpt_extracell_dom1"/>
</dbReference>
<keyword evidence="2" id="KW-1133">Transmembrane helix</keyword>
<feature type="domain" description="7TM-DISM receptor extracellular" evidence="4">
    <location>
        <begin position="57"/>
        <end position="189"/>
    </location>
</feature>
<keyword evidence="2" id="KW-0472">Membrane</keyword>
<feature type="coiled-coil region" evidence="1">
    <location>
        <begin position="460"/>
        <end position="490"/>
    </location>
</feature>
<dbReference type="Proteomes" id="UP000014174">
    <property type="component" value="Unassembled WGS sequence"/>
</dbReference>
<dbReference type="PATRIC" id="fig|1150600.3.peg.2426"/>
<evidence type="ECO:0000259" key="3">
    <source>
        <dbReference type="Pfam" id="PF07695"/>
    </source>
</evidence>
<evidence type="ECO:0000313" key="5">
    <source>
        <dbReference type="EMBL" id="EOR94370.1"/>
    </source>
</evidence>
<organism evidence="5 6">
    <name type="scientific">Arcticibacter svalbardensis MN12-7</name>
    <dbReference type="NCBI Taxonomy" id="1150600"/>
    <lineage>
        <taxon>Bacteria</taxon>
        <taxon>Pseudomonadati</taxon>
        <taxon>Bacteroidota</taxon>
        <taxon>Sphingobacteriia</taxon>
        <taxon>Sphingobacteriales</taxon>
        <taxon>Sphingobacteriaceae</taxon>
        <taxon>Arcticibacter</taxon>
    </lineage>
</organism>